<evidence type="ECO:0000313" key="2">
    <source>
        <dbReference type="EMBL" id="CAH2234668.1"/>
    </source>
</evidence>
<feature type="region of interest" description="Disordered" evidence="1">
    <location>
        <begin position="112"/>
        <end position="142"/>
    </location>
</feature>
<dbReference type="EMBL" id="CAKXAJ010025075">
    <property type="protein sequence ID" value="CAH2234668.1"/>
    <property type="molecule type" value="Genomic_DNA"/>
</dbReference>
<comment type="caution">
    <text evidence="2">The sequence shown here is derived from an EMBL/GenBank/DDBJ whole genome shotgun (WGS) entry which is preliminary data.</text>
</comment>
<organism evidence="2 3">
    <name type="scientific">Pararge aegeria aegeria</name>
    <dbReference type="NCBI Taxonomy" id="348720"/>
    <lineage>
        <taxon>Eukaryota</taxon>
        <taxon>Metazoa</taxon>
        <taxon>Ecdysozoa</taxon>
        <taxon>Arthropoda</taxon>
        <taxon>Hexapoda</taxon>
        <taxon>Insecta</taxon>
        <taxon>Pterygota</taxon>
        <taxon>Neoptera</taxon>
        <taxon>Endopterygota</taxon>
        <taxon>Lepidoptera</taxon>
        <taxon>Glossata</taxon>
        <taxon>Ditrysia</taxon>
        <taxon>Papilionoidea</taxon>
        <taxon>Nymphalidae</taxon>
        <taxon>Satyrinae</taxon>
        <taxon>Satyrini</taxon>
        <taxon>Parargina</taxon>
        <taxon>Pararge</taxon>
    </lineage>
</organism>
<protein>
    <submittedName>
        <fullName evidence="2">Jg17945 protein</fullName>
    </submittedName>
</protein>
<keyword evidence="3" id="KW-1185">Reference proteome</keyword>
<proteinExistence type="predicted"/>
<dbReference type="AlphaFoldDB" id="A0A8S4RBT4"/>
<accession>A0A8S4RBT4</accession>
<dbReference type="OrthoDB" id="19182at2759"/>
<reference evidence="2" key="1">
    <citation type="submission" date="2022-03" db="EMBL/GenBank/DDBJ databases">
        <authorList>
            <person name="Lindestad O."/>
        </authorList>
    </citation>
    <scope>NUCLEOTIDE SEQUENCE</scope>
</reference>
<dbReference type="Proteomes" id="UP000838756">
    <property type="component" value="Unassembled WGS sequence"/>
</dbReference>
<sequence length="142" mass="15746">MIMYFLINLISQDQAQKSIAQFPELHTLDGAAEYIATPDKSKVESPEAFFSKKIHGKEYLHSDMSRKQNSSFANPTFFYSTTSAITPGGNWAVVLFRSACHLCGERARRPTLRASGSGVRAPRRHGNDTATPPRLIPPTTHP</sequence>
<evidence type="ECO:0000313" key="3">
    <source>
        <dbReference type="Proteomes" id="UP000838756"/>
    </source>
</evidence>
<name>A0A8S4RBT4_9NEOP</name>
<gene>
    <name evidence="2" type="primary">jg17945</name>
    <name evidence="2" type="ORF">PAEG_LOCUS12422</name>
</gene>
<evidence type="ECO:0000256" key="1">
    <source>
        <dbReference type="SAM" id="MobiDB-lite"/>
    </source>
</evidence>